<evidence type="ECO:0000259" key="2">
    <source>
        <dbReference type="Pfam" id="PF10145"/>
    </source>
</evidence>
<reference evidence="3 4" key="1">
    <citation type="submission" date="2014-08" db="EMBL/GenBank/DDBJ databases">
        <authorList>
            <person name="Hassan Y.I."/>
            <person name="Lepp D."/>
            <person name="Zhou T."/>
        </authorList>
    </citation>
    <scope>NUCLEOTIDE SEQUENCE [LARGE SCALE GENOMIC DNA]</scope>
    <source>
        <strain evidence="3 4">IFO13584</strain>
    </source>
</reference>
<dbReference type="OrthoDB" id="8019720at2"/>
<sequence>MARLHSELVLGLTDHVSGPARRLNQNLENMRQHHLRNQQAFVDHRNALASTAVAAFALAQAVRVPIQSAIDFESKLEDINQKVGTTKEGLAEIGAAARELGVDTAVGATQMAEALDGLMAGGLDTQTSLAVASPIGKVATAYEADVQEMVSLSTALLTNMDIAAADIEGAFDVMSTGGKLGRFELSDMAGSFEEVTASAQSLRISGKEGLADLTAALQVARMGAGSGSQAVTNLSNYMSKLMAPDAIKKFGEAGVDIVGSVNQAIAEGQSPIEHTIGILDRLTDGGKQDLLGKYFADAEVQKFIRPMIQNLELYREIRAEALGADGVVQADFNSRMGTSGGVLARFEASVEELNLAVGGALLPKLTEFIESVTPMIDGVSKFVTANEELVAAVVQVTAALIGLRMLGAAGGMAAWLAGLGGTAATVATTAATGASLPFTATTAAIASQVYIGGKGVYGGDTPTDPALSPSENLRNSIRNDLANGRLNPNSLFGIDFGDAVQQNINNPQGGIGGGYTGATSGQIEAMKAEIATLDAEIAEWPEEGMEERRARLAETLARMEAELAASGSAVTIQFGALMEQLRFMAAQGVSIPISMGGPNLGAIAPPPGPRIGAQPPAGNTTTVGDVSVIVQNPTNANPQQIGRQVGQEVADRVRAAHSNGGMD</sequence>
<comment type="caution">
    <text evidence="3">The sequence shown here is derived from an EMBL/GenBank/DDBJ whole genome shotgun (WGS) entry which is preliminary data.</text>
</comment>
<feature type="domain" description="Phage tail tape measure protein" evidence="2">
    <location>
        <begin position="95"/>
        <end position="291"/>
    </location>
</feature>
<gene>
    <name evidence="3" type="ORF">JP75_11510</name>
</gene>
<organism evidence="3 4">
    <name type="scientific">Devosia riboflavina</name>
    <dbReference type="NCBI Taxonomy" id="46914"/>
    <lineage>
        <taxon>Bacteria</taxon>
        <taxon>Pseudomonadati</taxon>
        <taxon>Pseudomonadota</taxon>
        <taxon>Alphaproteobacteria</taxon>
        <taxon>Hyphomicrobiales</taxon>
        <taxon>Devosiaceae</taxon>
        <taxon>Devosia</taxon>
    </lineage>
</organism>
<dbReference type="STRING" id="46914.JP75_11510"/>
<keyword evidence="4" id="KW-1185">Reference proteome</keyword>
<dbReference type="PANTHER" id="PTHR37813">
    <property type="entry name" value="FELS-2 PROPHAGE PROTEIN"/>
    <property type="match status" value="1"/>
</dbReference>
<dbReference type="EMBL" id="JQGC01000009">
    <property type="protein sequence ID" value="KFL30974.1"/>
    <property type="molecule type" value="Genomic_DNA"/>
</dbReference>
<dbReference type="PANTHER" id="PTHR37813:SF1">
    <property type="entry name" value="FELS-2 PROPHAGE PROTEIN"/>
    <property type="match status" value="1"/>
</dbReference>
<dbReference type="InterPro" id="IPR010090">
    <property type="entry name" value="Phage_tape_meas"/>
</dbReference>
<keyword evidence="1" id="KW-1188">Viral release from host cell</keyword>
<evidence type="ECO:0000313" key="3">
    <source>
        <dbReference type="EMBL" id="KFL30974.1"/>
    </source>
</evidence>
<dbReference type="RefSeq" id="WP_035082756.1">
    <property type="nucleotide sequence ID" value="NZ_JQGC01000009.1"/>
</dbReference>
<dbReference type="Pfam" id="PF10145">
    <property type="entry name" value="PhageMin_Tail"/>
    <property type="match status" value="1"/>
</dbReference>
<dbReference type="Proteomes" id="UP000028981">
    <property type="component" value="Unassembled WGS sequence"/>
</dbReference>
<protein>
    <recommendedName>
        <fullName evidence="2">Phage tail tape measure protein domain-containing protein</fullName>
    </recommendedName>
</protein>
<proteinExistence type="predicted"/>
<evidence type="ECO:0000256" key="1">
    <source>
        <dbReference type="ARBA" id="ARBA00022612"/>
    </source>
</evidence>
<dbReference type="AlphaFoldDB" id="A0A087M271"/>
<name>A0A087M271_9HYPH</name>
<accession>A0A087M271</accession>
<dbReference type="NCBIfam" id="TIGR01760">
    <property type="entry name" value="tape_meas_TP901"/>
    <property type="match status" value="1"/>
</dbReference>
<evidence type="ECO:0000313" key="4">
    <source>
        <dbReference type="Proteomes" id="UP000028981"/>
    </source>
</evidence>